<reference evidence="1" key="1">
    <citation type="journal article" date="2021" name="Proc. Natl. Acad. Sci. U.S.A.">
        <title>A Catalog of Tens of Thousands of Viruses from Human Metagenomes Reveals Hidden Associations with Chronic Diseases.</title>
        <authorList>
            <person name="Tisza M.J."/>
            <person name="Buck C.B."/>
        </authorList>
    </citation>
    <scope>NUCLEOTIDE SEQUENCE</scope>
    <source>
        <strain evidence="1">Cttp71</strain>
    </source>
</reference>
<protein>
    <submittedName>
        <fullName evidence="1">Uncharacterized protein</fullName>
    </submittedName>
</protein>
<name>A0A8S5U3Z0_9CAUD</name>
<proteinExistence type="predicted"/>
<evidence type="ECO:0000313" key="1">
    <source>
        <dbReference type="EMBL" id="DAF89118.1"/>
    </source>
</evidence>
<sequence>MSLASIEVAQGVLLNAVLPIRQQAHLLLMRFNPL</sequence>
<accession>A0A8S5U3Z0</accession>
<dbReference type="EMBL" id="BK016002">
    <property type="protein sequence ID" value="DAF89118.1"/>
    <property type="molecule type" value="Genomic_DNA"/>
</dbReference>
<organism evidence="1">
    <name type="scientific">Myoviridae sp. cttp71</name>
    <dbReference type="NCBI Taxonomy" id="2825195"/>
    <lineage>
        <taxon>Viruses</taxon>
        <taxon>Duplodnaviria</taxon>
        <taxon>Heunggongvirae</taxon>
        <taxon>Uroviricota</taxon>
        <taxon>Caudoviricetes</taxon>
    </lineage>
</organism>